<dbReference type="PANTHER" id="PTHR35546:SF117">
    <property type="entry name" value="F-BOX DOMAIN-CONTAINING PROTEIN"/>
    <property type="match status" value="1"/>
</dbReference>
<sequence>MVVHSDHCASLFRGLCPARGVFWNGSVVWIAAHSLVRFVIEGEHVTKMPMPSRKKDWICAYIGESGGHLQMIGYTKEEKLTACFDILEMQEGQSEWSVLYRVDLNRVKELYPGIEIPTWDTLNHQHKVIDYIALSPIYVIRGTKKTEQHGILIFSVPGKIMSYNMEDQEVSVIQEVMSPGIEQLAHPFELFWYSFYAYNSSLFPL</sequence>
<organism evidence="1">
    <name type="scientific">Arundo donax</name>
    <name type="common">Giant reed</name>
    <name type="synonym">Donax arundinaceus</name>
    <dbReference type="NCBI Taxonomy" id="35708"/>
    <lineage>
        <taxon>Eukaryota</taxon>
        <taxon>Viridiplantae</taxon>
        <taxon>Streptophyta</taxon>
        <taxon>Embryophyta</taxon>
        <taxon>Tracheophyta</taxon>
        <taxon>Spermatophyta</taxon>
        <taxon>Magnoliopsida</taxon>
        <taxon>Liliopsida</taxon>
        <taxon>Poales</taxon>
        <taxon>Poaceae</taxon>
        <taxon>PACMAD clade</taxon>
        <taxon>Arundinoideae</taxon>
        <taxon>Arundineae</taxon>
        <taxon>Arundo</taxon>
    </lineage>
</organism>
<name>A0A0A9E713_ARUDO</name>
<dbReference type="InterPro" id="IPR055290">
    <property type="entry name" value="At3g26010-like"/>
</dbReference>
<reference evidence="1" key="2">
    <citation type="journal article" date="2015" name="Data Brief">
        <title>Shoot transcriptome of the giant reed, Arundo donax.</title>
        <authorList>
            <person name="Barrero R.A."/>
            <person name="Guerrero F.D."/>
            <person name="Moolhuijzen P."/>
            <person name="Goolsby J.A."/>
            <person name="Tidwell J."/>
            <person name="Bellgard S.E."/>
            <person name="Bellgard M.I."/>
        </authorList>
    </citation>
    <scope>NUCLEOTIDE SEQUENCE</scope>
    <source>
        <tissue evidence="1">Shoot tissue taken approximately 20 cm above the soil surface</tissue>
    </source>
</reference>
<accession>A0A0A9E713</accession>
<dbReference type="PANTHER" id="PTHR35546">
    <property type="entry name" value="F-BOX PROTEIN INTERACTION DOMAIN PROTEIN-RELATED"/>
    <property type="match status" value="1"/>
</dbReference>
<reference evidence="1" key="1">
    <citation type="submission" date="2014-09" db="EMBL/GenBank/DDBJ databases">
        <authorList>
            <person name="Magalhaes I.L.F."/>
            <person name="Oliveira U."/>
            <person name="Santos F.R."/>
            <person name="Vidigal T.H.D.A."/>
            <person name="Brescovit A.D."/>
            <person name="Santos A.J."/>
        </authorList>
    </citation>
    <scope>NUCLEOTIDE SEQUENCE</scope>
    <source>
        <tissue evidence="1">Shoot tissue taken approximately 20 cm above the soil surface</tissue>
    </source>
</reference>
<protein>
    <recommendedName>
        <fullName evidence="2">F-box associated domain-containing protein</fullName>
    </recommendedName>
</protein>
<evidence type="ECO:0008006" key="2">
    <source>
        <dbReference type="Google" id="ProtNLM"/>
    </source>
</evidence>
<dbReference type="EMBL" id="GBRH01206128">
    <property type="protein sequence ID" value="JAD91767.1"/>
    <property type="molecule type" value="Transcribed_RNA"/>
</dbReference>
<evidence type="ECO:0000313" key="1">
    <source>
        <dbReference type="EMBL" id="JAD91767.1"/>
    </source>
</evidence>
<dbReference type="AlphaFoldDB" id="A0A0A9E713"/>
<proteinExistence type="predicted"/>